<reference evidence="3" key="1">
    <citation type="submission" date="2023-07" db="EMBL/GenBank/DDBJ databases">
        <authorList>
            <consortium name="AG Swart"/>
            <person name="Singh M."/>
            <person name="Singh A."/>
            <person name="Seah K."/>
            <person name="Emmerich C."/>
        </authorList>
    </citation>
    <scope>NUCLEOTIDE SEQUENCE</scope>
    <source>
        <strain evidence="3">DP1</strain>
    </source>
</reference>
<keyword evidence="2" id="KW-0009">Actin-binding</keyword>
<accession>A0AAD2D733</accession>
<dbReference type="GO" id="GO:0003779">
    <property type="term" value="F:actin binding"/>
    <property type="evidence" value="ECO:0007669"/>
    <property type="project" value="UniProtKB-KW"/>
</dbReference>
<sequence>MSWDSYVAMMTNTLDPETNAYTVTGVGTFGAIYGTDGSKWGNTEGFELYAYEYEIDGGDGTTTKVAINEVDIVKDILGGKTKGGDAGIRLGNKKYMHISEYDGVHKLVCSGGGALIAKTEKCYMVCVYDTKNNDSNGKPQNPGDVEKNMLYLRTYLTENGY</sequence>
<proteinExistence type="inferred from homology"/>
<organism evidence="3 4">
    <name type="scientific">Euplotes crassus</name>
    <dbReference type="NCBI Taxonomy" id="5936"/>
    <lineage>
        <taxon>Eukaryota</taxon>
        <taxon>Sar</taxon>
        <taxon>Alveolata</taxon>
        <taxon>Ciliophora</taxon>
        <taxon>Intramacronucleata</taxon>
        <taxon>Spirotrichea</taxon>
        <taxon>Hypotrichia</taxon>
        <taxon>Euplotida</taxon>
        <taxon>Euplotidae</taxon>
        <taxon>Moneuplotes</taxon>
    </lineage>
</organism>
<evidence type="ECO:0000313" key="3">
    <source>
        <dbReference type="EMBL" id="CAI2381908.1"/>
    </source>
</evidence>
<dbReference type="InterPro" id="IPR005455">
    <property type="entry name" value="PFN_euk"/>
</dbReference>
<dbReference type="Proteomes" id="UP001295684">
    <property type="component" value="Unassembled WGS sequence"/>
</dbReference>
<name>A0AAD2D733_EUPCR</name>
<evidence type="ECO:0000256" key="1">
    <source>
        <dbReference type="ARBA" id="ARBA00010058"/>
    </source>
</evidence>
<comment type="similarity">
    <text evidence="1 2">Belongs to the profilin family.</text>
</comment>
<dbReference type="InterPro" id="IPR036140">
    <property type="entry name" value="PFN_sf"/>
</dbReference>
<dbReference type="SUPFAM" id="SSF55770">
    <property type="entry name" value="Profilin (actin-binding protein)"/>
    <property type="match status" value="1"/>
</dbReference>
<protein>
    <recommendedName>
        <fullName evidence="2">Profilin</fullName>
    </recommendedName>
</protein>
<dbReference type="SMART" id="SM00392">
    <property type="entry name" value="PROF"/>
    <property type="match status" value="1"/>
</dbReference>
<dbReference type="Gene3D" id="3.30.450.30">
    <property type="entry name" value="Dynein light chain 2a, cytoplasmic"/>
    <property type="match status" value="1"/>
</dbReference>
<evidence type="ECO:0000313" key="4">
    <source>
        <dbReference type="Proteomes" id="UP001295684"/>
    </source>
</evidence>
<gene>
    <name evidence="3" type="ORF">ECRASSUSDP1_LOCUS23374</name>
</gene>
<dbReference type="InterPro" id="IPR048278">
    <property type="entry name" value="PFN"/>
</dbReference>
<dbReference type="EMBL" id="CAMPGE010024039">
    <property type="protein sequence ID" value="CAI2381908.1"/>
    <property type="molecule type" value="Genomic_DNA"/>
</dbReference>
<keyword evidence="4" id="KW-1185">Reference proteome</keyword>
<dbReference type="Pfam" id="PF00235">
    <property type="entry name" value="Profilin"/>
    <property type="match status" value="1"/>
</dbReference>
<evidence type="ECO:0000256" key="2">
    <source>
        <dbReference type="RuleBase" id="RU003909"/>
    </source>
</evidence>
<dbReference type="AlphaFoldDB" id="A0AAD2D733"/>
<comment type="caution">
    <text evidence="3">The sequence shown here is derived from an EMBL/GenBank/DDBJ whole genome shotgun (WGS) entry which is preliminary data.</text>
</comment>